<dbReference type="Gene3D" id="3.40.50.720">
    <property type="entry name" value="NAD(P)-binding Rossmann-like Domain"/>
    <property type="match status" value="1"/>
</dbReference>
<dbReference type="AlphaFoldDB" id="A0ABD5UXJ8"/>
<dbReference type="SUPFAM" id="SSF48179">
    <property type="entry name" value="6-phosphogluconate dehydrogenase C-terminal domain-like"/>
    <property type="match status" value="1"/>
</dbReference>
<evidence type="ECO:0000313" key="7">
    <source>
        <dbReference type="Proteomes" id="UP001596296"/>
    </source>
</evidence>
<dbReference type="Proteomes" id="UP001596296">
    <property type="component" value="Unassembled WGS sequence"/>
</dbReference>
<reference evidence="6 7" key="1">
    <citation type="journal article" date="2019" name="Int. J. Syst. Evol. Microbiol.">
        <title>The Global Catalogue of Microorganisms (GCM) 10K type strain sequencing project: providing services to taxonomists for standard genome sequencing and annotation.</title>
        <authorList>
            <consortium name="The Broad Institute Genomics Platform"/>
            <consortium name="The Broad Institute Genome Sequencing Center for Infectious Disease"/>
            <person name="Wu L."/>
            <person name="Ma J."/>
        </authorList>
    </citation>
    <scope>NUCLEOTIDE SEQUENCE [LARGE SCALE GENOMIC DNA]</scope>
    <source>
        <strain evidence="6 7">SKJ47</strain>
    </source>
</reference>
<gene>
    <name evidence="6" type="ORF">ACFQE9_09885</name>
</gene>
<dbReference type="InterPro" id="IPR013328">
    <property type="entry name" value="6PGD_dom2"/>
</dbReference>
<dbReference type="RefSeq" id="WP_379743955.1">
    <property type="nucleotide sequence ID" value="NZ_JBHSVN010000001.1"/>
</dbReference>
<name>A0ABD5UXJ8_9EURY</name>
<dbReference type="InterPro" id="IPR036291">
    <property type="entry name" value="NAD(P)-bd_dom_sf"/>
</dbReference>
<sequence>MEHISIIGAGDMGHGFAVHFALHDWDVTVVDHRQSNLDEASERIEETVEFLRDEDLTSETPEAVLDRVSFTLDRADGVADADVVLESVPEELEIKREVFEDLAESAPADALLASNTSGIPVTDIAEGNEAADRIVGCHWWYPPYLLTPVEVVRGERTSDETVARTESLLEGVDRDPIVAERDVPGFVWNRIQFAVLRECLHLAEEGVASLEDINAAVRDGYARRTSIIGPMETADIAGLDLFETNARNLYPHLCDDDEPGELFADRLESGRGGIEDGAGFFEYDESPEEITRDRDEHLAALKRVLDE</sequence>
<dbReference type="InterPro" id="IPR006108">
    <property type="entry name" value="3HC_DH_C"/>
</dbReference>
<comment type="similarity">
    <text evidence="1">Belongs to the 3-hydroxyacyl-CoA dehydrogenase family.</text>
</comment>
<keyword evidence="7" id="KW-1185">Reference proteome</keyword>
<organism evidence="6 7">
    <name type="scientific">Halopenitus salinus</name>
    <dbReference type="NCBI Taxonomy" id="1198295"/>
    <lineage>
        <taxon>Archaea</taxon>
        <taxon>Methanobacteriati</taxon>
        <taxon>Methanobacteriota</taxon>
        <taxon>Stenosarchaea group</taxon>
        <taxon>Halobacteria</taxon>
        <taxon>Halobacteriales</taxon>
        <taxon>Haloferacaceae</taxon>
        <taxon>Halopenitus</taxon>
    </lineage>
</organism>
<accession>A0ABD5UXJ8</accession>
<dbReference type="EMBL" id="JBHSXL010000009">
    <property type="protein sequence ID" value="MFC6892911.1"/>
    <property type="molecule type" value="Genomic_DNA"/>
</dbReference>
<evidence type="ECO:0000259" key="5">
    <source>
        <dbReference type="Pfam" id="PF02737"/>
    </source>
</evidence>
<dbReference type="InterPro" id="IPR008927">
    <property type="entry name" value="6-PGluconate_DH-like_C_sf"/>
</dbReference>
<dbReference type="EC" id="1.1.1.35" evidence="6"/>
<dbReference type="Pfam" id="PF02737">
    <property type="entry name" value="3HCDH_N"/>
    <property type="match status" value="1"/>
</dbReference>
<dbReference type="Pfam" id="PF00725">
    <property type="entry name" value="3HCDH"/>
    <property type="match status" value="1"/>
</dbReference>
<keyword evidence="2 6" id="KW-0560">Oxidoreductase</keyword>
<comment type="caution">
    <text evidence="6">The sequence shown here is derived from an EMBL/GenBank/DDBJ whole genome shotgun (WGS) entry which is preliminary data.</text>
</comment>
<dbReference type="InterPro" id="IPR006176">
    <property type="entry name" value="3-OHacyl-CoA_DH_NAD-bd"/>
</dbReference>
<protein>
    <submittedName>
        <fullName evidence="6">3-hydroxyacyl-CoA dehydrogenase family protein</fullName>
        <ecNumber evidence="6">1.1.1.35</ecNumber>
    </submittedName>
</protein>
<dbReference type="PROSITE" id="PS00067">
    <property type="entry name" value="3HCDH"/>
    <property type="match status" value="1"/>
</dbReference>
<dbReference type="SUPFAM" id="SSF51735">
    <property type="entry name" value="NAD(P)-binding Rossmann-fold domains"/>
    <property type="match status" value="1"/>
</dbReference>
<dbReference type="PIRSF" id="PIRSF000105">
    <property type="entry name" value="HCDH"/>
    <property type="match status" value="1"/>
</dbReference>
<proteinExistence type="inferred from homology"/>
<evidence type="ECO:0000256" key="2">
    <source>
        <dbReference type="ARBA" id="ARBA00023002"/>
    </source>
</evidence>
<dbReference type="PANTHER" id="PTHR48075:SF5">
    <property type="entry name" value="3-HYDROXYBUTYRYL-COA DEHYDROGENASE"/>
    <property type="match status" value="1"/>
</dbReference>
<dbReference type="InterPro" id="IPR006180">
    <property type="entry name" value="3-OHacyl-CoA_DH_CS"/>
</dbReference>
<feature type="domain" description="3-hydroxyacyl-CoA dehydrogenase NAD binding" evidence="5">
    <location>
        <begin position="4"/>
        <end position="182"/>
    </location>
</feature>
<dbReference type="GO" id="GO:0003857">
    <property type="term" value="F:(3S)-3-hydroxyacyl-CoA dehydrogenase (NAD+) activity"/>
    <property type="evidence" value="ECO:0007669"/>
    <property type="project" value="UniProtKB-EC"/>
</dbReference>
<evidence type="ECO:0000313" key="6">
    <source>
        <dbReference type="EMBL" id="MFC6892911.1"/>
    </source>
</evidence>
<feature type="site" description="Important for catalytic activity" evidence="3">
    <location>
        <position position="138"/>
    </location>
</feature>
<feature type="domain" description="3-hydroxyacyl-CoA dehydrogenase C-terminal" evidence="4">
    <location>
        <begin position="185"/>
        <end position="283"/>
    </location>
</feature>
<dbReference type="Gene3D" id="1.10.1040.10">
    <property type="entry name" value="N-(1-d-carboxylethyl)-l-norvaline Dehydrogenase, domain 2"/>
    <property type="match status" value="1"/>
</dbReference>
<evidence type="ECO:0000256" key="3">
    <source>
        <dbReference type="PIRSR" id="PIRSR000105-1"/>
    </source>
</evidence>
<dbReference type="PANTHER" id="PTHR48075">
    <property type="entry name" value="3-HYDROXYACYL-COA DEHYDROGENASE FAMILY PROTEIN"/>
    <property type="match status" value="1"/>
</dbReference>
<evidence type="ECO:0000259" key="4">
    <source>
        <dbReference type="Pfam" id="PF00725"/>
    </source>
</evidence>
<evidence type="ECO:0000256" key="1">
    <source>
        <dbReference type="ARBA" id="ARBA00009463"/>
    </source>
</evidence>
<dbReference type="InterPro" id="IPR022694">
    <property type="entry name" value="3-OHacyl-CoA_DH"/>
</dbReference>